<evidence type="ECO:0000256" key="7">
    <source>
        <dbReference type="SAM" id="MobiDB-lite"/>
    </source>
</evidence>
<feature type="transmembrane region" description="Helical" evidence="8">
    <location>
        <begin position="83"/>
        <end position="103"/>
    </location>
</feature>
<feature type="transmembrane region" description="Helical" evidence="8">
    <location>
        <begin position="503"/>
        <end position="522"/>
    </location>
</feature>
<dbReference type="FunFam" id="1.20.1740.10:FF:000001">
    <property type="entry name" value="Amino acid permease"/>
    <property type="match status" value="1"/>
</dbReference>
<dbReference type="PANTHER" id="PTHR43341">
    <property type="entry name" value="AMINO ACID PERMEASE"/>
    <property type="match status" value="1"/>
</dbReference>
<dbReference type="Pfam" id="PF00324">
    <property type="entry name" value="AA_permease"/>
    <property type="match status" value="2"/>
</dbReference>
<evidence type="ECO:0000256" key="3">
    <source>
        <dbReference type="ARBA" id="ARBA00022692"/>
    </source>
</evidence>
<feature type="transmembrane region" description="Helical" evidence="8">
    <location>
        <begin position="59"/>
        <end position="77"/>
    </location>
</feature>
<evidence type="ECO:0000256" key="6">
    <source>
        <dbReference type="ARBA" id="ARBA00023136"/>
    </source>
</evidence>
<dbReference type="PIRSF" id="PIRSF006060">
    <property type="entry name" value="AA_transporter"/>
    <property type="match status" value="1"/>
</dbReference>
<sequence length="564" mass="62340">MSDEEGQVKDLRLEEYGASEKDVTSGAEPAYIAEVKDEKYHFDAADLDRVQRRLKQRHVQMIAIAGTLGTGLFLGSGDALSTAGPLGAFLAYALVGSVAYSSLCSIGEMTAHAPISGTFPHFAARWVDPAFGFAMGWNYFYGNAISVPVEITAAQLLITLWDDNTHHAAIYTAVLLVLVCMANILGVRWFGESEFIFSIIKLVLITGLILVGIIIDLGGGPNHQRLGFRYWKNPGALNARSDLVNNVGLGRFLAIVSVLVQAAFSFQGMELVAVKDFLAVLRPKLKAPDVIFRRQSDASFTAFLFSTQMLGTLVTGMLVPFNDPNLLQDTGNAAQSPYVIAMTRAGIHTLPSIVNAAILTSALSAANSFLFCSSRILYGLALRGQAPRIFTYCTDKGLPIAAILFSSVFSFLSFMNVKDSSEQVFNWFVSLSTVGGFFGWFGINLTFLFYYRGKKAQGFDRTKTAYYSSLQPYLSIWGIVWCLIFILVNGYDVFFDFKASDFLVDYINIPLFIGLYVFWKVFKRTKVWKPHEMDFVTGIPTMEETETPEVPPNTFWEKVAAVLF</sequence>
<reference evidence="10 11" key="1">
    <citation type="submission" date="2015-04" db="EMBL/GenBank/DDBJ databases">
        <title>Complete genome sequence of Schizopora paradoxa KUC8140, a cosmopolitan wood degrader in East Asia.</title>
        <authorList>
            <consortium name="DOE Joint Genome Institute"/>
            <person name="Min B."/>
            <person name="Park H."/>
            <person name="Jang Y."/>
            <person name="Kim J.-J."/>
            <person name="Kim K.H."/>
            <person name="Pangilinan J."/>
            <person name="Lipzen A."/>
            <person name="Riley R."/>
            <person name="Grigoriev I.V."/>
            <person name="Spatafora J.W."/>
            <person name="Choi I.-G."/>
        </authorList>
    </citation>
    <scope>NUCLEOTIDE SEQUENCE [LARGE SCALE GENOMIC DNA]</scope>
    <source>
        <strain evidence="10 11">KUC8140</strain>
    </source>
</reference>
<dbReference type="GO" id="GO:0015171">
    <property type="term" value="F:amino acid transmembrane transporter activity"/>
    <property type="evidence" value="ECO:0007669"/>
    <property type="project" value="TreeGrafter"/>
</dbReference>
<dbReference type="OrthoDB" id="10062876at2759"/>
<feature type="transmembrane region" description="Helical" evidence="8">
    <location>
        <begin position="427"/>
        <end position="451"/>
    </location>
</feature>
<dbReference type="AlphaFoldDB" id="A0A0H2RT32"/>
<dbReference type="Gene3D" id="1.20.1740.10">
    <property type="entry name" value="Amino acid/polyamine transporter I"/>
    <property type="match status" value="1"/>
</dbReference>
<accession>A0A0H2RT32</accession>
<dbReference type="InterPro" id="IPR050524">
    <property type="entry name" value="APC_YAT"/>
</dbReference>
<feature type="transmembrane region" description="Helical" evidence="8">
    <location>
        <begin position="300"/>
        <end position="321"/>
    </location>
</feature>
<protein>
    <submittedName>
        <fullName evidence="10">General amino acid permease 1</fullName>
    </submittedName>
</protein>
<feature type="transmembrane region" description="Helical" evidence="8">
    <location>
        <begin position="195"/>
        <end position="215"/>
    </location>
</feature>
<dbReference type="InterPro" id="IPR004840">
    <property type="entry name" value="Amino_acid_permease_CS"/>
</dbReference>
<feature type="transmembrane region" description="Helical" evidence="8">
    <location>
        <begin position="398"/>
        <end position="415"/>
    </location>
</feature>
<evidence type="ECO:0000313" key="10">
    <source>
        <dbReference type="EMBL" id="KLO15175.1"/>
    </source>
</evidence>
<evidence type="ECO:0000256" key="5">
    <source>
        <dbReference type="ARBA" id="ARBA00022989"/>
    </source>
</evidence>
<evidence type="ECO:0000256" key="2">
    <source>
        <dbReference type="ARBA" id="ARBA00022448"/>
    </source>
</evidence>
<dbReference type="InterPro" id="IPR004841">
    <property type="entry name" value="AA-permease/SLC12A_dom"/>
</dbReference>
<feature type="transmembrane region" description="Helical" evidence="8">
    <location>
        <begin position="168"/>
        <end position="189"/>
    </location>
</feature>
<keyword evidence="2" id="KW-0813">Transport</keyword>
<keyword evidence="11" id="KW-1185">Reference proteome</keyword>
<evidence type="ECO:0000259" key="9">
    <source>
        <dbReference type="Pfam" id="PF00324"/>
    </source>
</evidence>
<dbReference type="InParanoid" id="A0A0H2RT32"/>
<dbReference type="STRING" id="27342.A0A0H2RT32"/>
<keyword evidence="6 8" id="KW-0472">Membrane</keyword>
<comment type="subcellular location">
    <subcellularLocation>
        <location evidence="1">Membrane</location>
        <topology evidence="1">Multi-pass membrane protein</topology>
    </subcellularLocation>
</comment>
<dbReference type="PROSITE" id="PS00218">
    <property type="entry name" value="AMINO_ACID_PERMEASE_1"/>
    <property type="match status" value="1"/>
</dbReference>
<dbReference type="EMBL" id="KQ085933">
    <property type="protein sequence ID" value="KLO15175.1"/>
    <property type="molecule type" value="Genomic_DNA"/>
</dbReference>
<keyword evidence="3 8" id="KW-0812">Transmembrane</keyword>
<proteinExistence type="predicted"/>
<feature type="domain" description="Amino acid permease/ SLC12A" evidence="9">
    <location>
        <begin position="310"/>
        <end position="527"/>
    </location>
</feature>
<evidence type="ECO:0000256" key="4">
    <source>
        <dbReference type="ARBA" id="ARBA00022970"/>
    </source>
</evidence>
<feature type="transmembrane region" description="Helical" evidence="8">
    <location>
        <begin position="472"/>
        <end position="491"/>
    </location>
</feature>
<dbReference type="GO" id="GO:0016020">
    <property type="term" value="C:membrane"/>
    <property type="evidence" value="ECO:0007669"/>
    <property type="project" value="UniProtKB-SubCell"/>
</dbReference>
<dbReference type="FunCoup" id="A0A0H2RT32">
    <property type="interactions" value="199"/>
</dbReference>
<feature type="domain" description="Amino acid permease/ SLC12A" evidence="9">
    <location>
        <begin position="58"/>
        <end position="273"/>
    </location>
</feature>
<evidence type="ECO:0000256" key="1">
    <source>
        <dbReference type="ARBA" id="ARBA00004141"/>
    </source>
</evidence>
<keyword evidence="5 8" id="KW-1133">Transmembrane helix</keyword>
<feature type="region of interest" description="Disordered" evidence="7">
    <location>
        <begin position="1"/>
        <end position="22"/>
    </location>
</feature>
<dbReference type="Proteomes" id="UP000053477">
    <property type="component" value="Unassembled WGS sequence"/>
</dbReference>
<evidence type="ECO:0000256" key="8">
    <source>
        <dbReference type="SAM" id="Phobius"/>
    </source>
</evidence>
<evidence type="ECO:0000313" key="11">
    <source>
        <dbReference type="Proteomes" id="UP000053477"/>
    </source>
</evidence>
<gene>
    <name evidence="10" type="ORF">SCHPADRAFT_938901</name>
</gene>
<feature type="transmembrane region" description="Helical" evidence="8">
    <location>
        <begin position="353"/>
        <end position="378"/>
    </location>
</feature>
<keyword evidence="4" id="KW-0029">Amino-acid transport</keyword>
<dbReference type="PANTHER" id="PTHR43341:SF1">
    <property type="entry name" value="GENERAL AMINO-ACID PERMEASE GAP1"/>
    <property type="match status" value="1"/>
</dbReference>
<organism evidence="10 11">
    <name type="scientific">Schizopora paradoxa</name>
    <dbReference type="NCBI Taxonomy" id="27342"/>
    <lineage>
        <taxon>Eukaryota</taxon>
        <taxon>Fungi</taxon>
        <taxon>Dikarya</taxon>
        <taxon>Basidiomycota</taxon>
        <taxon>Agaricomycotina</taxon>
        <taxon>Agaricomycetes</taxon>
        <taxon>Hymenochaetales</taxon>
        <taxon>Schizoporaceae</taxon>
        <taxon>Schizopora</taxon>
    </lineage>
</organism>
<name>A0A0H2RT32_9AGAM</name>